<protein>
    <submittedName>
        <fullName evidence="1">Uncharacterized protein</fullName>
    </submittedName>
</protein>
<accession>A0A0J1EDI4</accession>
<keyword evidence="2" id="KW-1185">Reference proteome</keyword>
<evidence type="ECO:0000313" key="2">
    <source>
        <dbReference type="Proteomes" id="UP000036367"/>
    </source>
</evidence>
<dbReference type="AlphaFoldDB" id="A0A0J1EDI4"/>
<proteinExistence type="predicted"/>
<name>A0A0J1EDI4_RHOIS</name>
<reference evidence="1" key="1">
    <citation type="submission" date="2015-05" db="EMBL/GenBank/DDBJ databases">
        <title>Permanent draft genome of Rhodopirellula islandicus K833.</title>
        <authorList>
            <person name="Kizina J."/>
            <person name="Richter M."/>
            <person name="Glockner F.O."/>
            <person name="Harder J."/>
        </authorList>
    </citation>
    <scope>NUCLEOTIDE SEQUENCE [LARGE SCALE GENOMIC DNA]</scope>
    <source>
        <strain evidence="1">K833</strain>
    </source>
</reference>
<dbReference type="PATRIC" id="fig|595434.4.peg.4123"/>
<sequence>MGALTKTNQRLIVTARMTNAFQRNTHIQRPKMATMTTNA</sequence>
<evidence type="ECO:0000313" key="1">
    <source>
        <dbReference type="EMBL" id="KLU03609.1"/>
    </source>
</evidence>
<organism evidence="1 2">
    <name type="scientific">Rhodopirellula islandica</name>
    <dbReference type="NCBI Taxonomy" id="595434"/>
    <lineage>
        <taxon>Bacteria</taxon>
        <taxon>Pseudomonadati</taxon>
        <taxon>Planctomycetota</taxon>
        <taxon>Planctomycetia</taxon>
        <taxon>Pirellulales</taxon>
        <taxon>Pirellulaceae</taxon>
        <taxon>Rhodopirellula</taxon>
    </lineage>
</organism>
<comment type="caution">
    <text evidence="1">The sequence shown here is derived from an EMBL/GenBank/DDBJ whole genome shotgun (WGS) entry which is preliminary data.</text>
</comment>
<dbReference type="Proteomes" id="UP000036367">
    <property type="component" value="Unassembled WGS sequence"/>
</dbReference>
<gene>
    <name evidence="1" type="ORF">RISK_004346</name>
</gene>
<dbReference type="EMBL" id="LECT01000033">
    <property type="protein sequence ID" value="KLU03609.1"/>
    <property type="molecule type" value="Genomic_DNA"/>
</dbReference>